<dbReference type="Gene3D" id="3.10.450.50">
    <property type="match status" value="1"/>
</dbReference>
<dbReference type="RefSeq" id="WP_346755010.1">
    <property type="nucleotide sequence ID" value="NZ_JAUJEA010000014.1"/>
</dbReference>
<dbReference type="Pfam" id="PF12893">
    <property type="entry name" value="Lumazine_bd_2"/>
    <property type="match status" value="1"/>
</dbReference>
<name>A0ABT8KW19_9BACT</name>
<dbReference type="InterPro" id="IPR032710">
    <property type="entry name" value="NTF2-like_dom_sf"/>
</dbReference>
<dbReference type="SUPFAM" id="SSF54427">
    <property type="entry name" value="NTF2-like"/>
    <property type="match status" value="1"/>
</dbReference>
<reference evidence="2" key="1">
    <citation type="submission" date="2023-06" db="EMBL/GenBank/DDBJ databases">
        <title>Genomic of Parafulvivirga corallium.</title>
        <authorList>
            <person name="Wang G."/>
        </authorList>
    </citation>
    <scope>NUCLEOTIDE SEQUENCE</scope>
    <source>
        <strain evidence="2">BMA10</strain>
    </source>
</reference>
<dbReference type="InterPro" id="IPR039437">
    <property type="entry name" value="FrzH/put_lumazine-bd"/>
</dbReference>
<evidence type="ECO:0000256" key="1">
    <source>
        <dbReference type="SAM" id="SignalP"/>
    </source>
</evidence>
<dbReference type="EMBL" id="JAUJEA010000014">
    <property type="protein sequence ID" value="MDN5204987.1"/>
    <property type="molecule type" value="Genomic_DNA"/>
</dbReference>
<proteinExistence type="predicted"/>
<keyword evidence="1" id="KW-0732">Signal</keyword>
<accession>A0ABT8KW19</accession>
<evidence type="ECO:0000313" key="3">
    <source>
        <dbReference type="Proteomes" id="UP001172082"/>
    </source>
</evidence>
<protein>
    <submittedName>
        <fullName evidence="2">Nuclear transport factor 2 family protein</fullName>
    </submittedName>
</protein>
<dbReference type="Proteomes" id="UP001172082">
    <property type="component" value="Unassembled WGS sequence"/>
</dbReference>
<feature type="signal peptide" evidence="1">
    <location>
        <begin position="1"/>
        <end position="25"/>
    </location>
</feature>
<comment type="caution">
    <text evidence="2">The sequence shown here is derived from an EMBL/GenBank/DDBJ whole genome shotgun (WGS) entry which is preliminary data.</text>
</comment>
<organism evidence="2 3">
    <name type="scientific">Splendidivirga corallicola</name>
    <dbReference type="NCBI Taxonomy" id="3051826"/>
    <lineage>
        <taxon>Bacteria</taxon>
        <taxon>Pseudomonadati</taxon>
        <taxon>Bacteroidota</taxon>
        <taxon>Cytophagia</taxon>
        <taxon>Cytophagales</taxon>
        <taxon>Splendidivirgaceae</taxon>
        <taxon>Splendidivirga</taxon>
    </lineage>
</organism>
<gene>
    <name evidence="2" type="ORF">QQ008_26590</name>
</gene>
<keyword evidence="3" id="KW-1185">Reference proteome</keyword>
<feature type="chain" id="PRO_5046784006" evidence="1">
    <location>
        <begin position="26"/>
        <end position="427"/>
    </location>
</feature>
<sequence length="427" mass="50554">MNQPYTKPLVAIAFVLLATISNASAQSKITEKYFRHLMYNHVSPHVPIRGIYEIDKLEAQKTSHYIFKYDKSNRLVEIINNHYHTERRHPLTTIGAYRTVFNYKDHKETRTYFDKNGNRIANDRNVYKEEYLFDKKRFKYALKFYDLEDKPMESEWGIARYEWSRGKKFVIERRFNLNNEMVNVSPYFEFGITGILYDKAGFPKGHFNLTGNLEIQENSAGVASYQDTYDENGNHVLYTYHNKHDELVKNQWGFAIGKKDYDQNGNFIARSTFDENNNLIDERVVPSNAHIQLASPATEQDSLEIRQKSLGYLVALQELRPQLMENVFHPDLAKRTIGFDPREKKENIRETTYQQMIEYAKSWNKAGNRFPPKPYNQVVILDIYHRIATVKLISDNWVEHLHLVKTNHEWKIINLLWQFKDVNMYPD</sequence>
<evidence type="ECO:0000313" key="2">
    <source>
        <dbReference type="EMBL" id="MDN5204987.1"/>
    </source>
</evidence>